<dbReference type="STRING" id="1434110.MSHOH_0596"/>
<dbReference type="PATRIC" id="fig|1434110.4.peg.720"/>
<dbReference type="HOGENOM" id="CLU_149108_0_0_2"/>
<dbReference type="Proteomes" id="UP000033101">
    <property type="component" value="Chromosome"/>
</dbReference>
<dbReference type="Pfam" id="PF01998">
    <property type="entry name" value="DUF131"/>
    <property type="match status" value="1"/>
</dbReference>
<dbReference type="EMBL" id="CP009516">
    <property type="protein sequence ID" value="AKB77079.1"/>
    <property type="molecule type" value="Genomic_DNA"/>
</dbReference>
<evidence type="ECO:0008006" key="4">
    <source>
        <dbReference type="Google" id="ProtNLM"/>
    </source>
</evidence>
<keyword evidence="1" id="KW-0812">Transmembrane</keyword>
<evidence type="ECO:0000313" key="3">
    <source>
        <dbReference type="Proteomes" id="UP000033101"/>
    </source>
</evidence>
<keyword evidence="3" id="KW-1185">Reference proteome</keyword>
<feature type="transmembrane region" description="Helical" evidence="1">
    <location>
        <begin position="6"/>
        <end position="29"/>
    </location>
</feature>
<dbReference type="InterPro" id="IPR002849">
    <property type="entry name" value="DUF131"/>
</dbReference>
<feature type="transmembrane region" description="Helical" evidence="1">
    <location>
        <begin position="97"/>
        <end position="119"/>
    </location>
</feature>
<dbReference type="NCBIfam" id="TIGR00304">
    <property type="entry name" value="TIGR00304 family membrane protein"/>
    <property type="match status" value="1"/>
</dbReference>
<evidence type="ECO:0000313" key="2">
    <source>
        <dbReference type="EMBL" id="AKB77079.1"/>
    </source>
</evidence>
<proteinExistence type="predicted"/>
<gene>
    <name evidence="2" type="ORF">MSHOH_0596</name>
</gene>
<accession>A0A0E3S702</accession>
<evidence type="ECO:0000256" key="1">
    <source>
        <dbReference type="SAM" id="Phobius"/>
    </source>
</evidence>
<dbReference type="AlphaFoldDB" id="A0A0E3S702"/>
<organism evidence="2 3">
    <name type="scientific">Methanosarcina horonobensis HB-1 = JCM 15518</name>
    <dbReference type="NCBI Taxonomy" id="1434110"/>
    <lineage>
        <taxon>Archaea</taxon>
        <taxon>Methanobacteriati</taxon>
        <taxon>Methanobacteriota</taxon>
        <taxon>Stenosarchaea group</taxon>
        <taxon>Methanomicrobia</taxon>
        <taxon>Methanosarcinales</taxon>
        <taxon>Methanosarcinaceae</taxon>
        <taxon>Methanosarcina</taxon>
    </lineage>
</organism>
<sequence>MIGNLLVLTGIFITLFGFLMLIIGAAIGLRENSEPVKEESKRRDWFGKEADSEDSFRYEGPEKKESYSGKAKSKIRGGGVIMLGPIPIIFGSDKESANTAIILAIILMILSLLIFRGVLF</sequence>
<dbReference type="KEGG" id="mhor:MSHOH_0596"/>
<reference evidence="2 3" key="1">
    <citation type="submission" date="2014-07" db="EMBL/GenBank/DDBJ databases">
        <title>Methanogenic archaea and the global carbon cycle.</title>
        <authorList>
            <person name="Henriksen J.R."/>
            <person name="Luke J."/>
            <person name="Reinhart S."/>
            <person name="Benedict M.N."/>
            <person name="Youngblut N.D."/>
            <person name="Metcalf M.E."/>
            <person name="Whitaker R.J."/>
            <person name="Metcalf W.W."/>
        </authorList>
    </citation>
    <scope>NUCLEOTIDE SEQUENCE [LARGE SCALE GENOMIC DNA]</scope>
    <source>
        <strain evidence="2 3">HB-1</strain>
    </source>
</reference>
<name>A0A0E3S702_9EURY</name>
<keyword evidence="1" id="KW-0472">Membrane</keyword>
<protein>
    <recommendedName>
        <fullName evidence="4">TIGR00304 family protein</fullName>
    </recommendedName>
</protein>
<keyword evidence="1" id="KW-1133">Transmembrane helix</keyword>